<evidence type="ECO:0000313" key="3">
    <source>
        <dbReference type="Proteomes" id="UP000240009"/>
    </source>
</evidence>
<keyword evidence="1" id="KW-0812">Transmembrane</keyword>
<keyword evidence="1" id="KW-1133">Transmembrane helix</keyword>
<feature type="transmembrane region" description="Helical" evidence="1">
    <location>
        <begin position="153"/>
        <end position="171"/>
    </location>
</feature>
<gene>
    <name evidence="2" type="ORF">C5Y96_11245</name>
</gene>
<dbReference type="Proteomes" id="UP000240009">
    <property type="component" value="Unassembled WGS sequence"/>
</dbReference>
<name>A0A2S8FMI4_9BACT</name>
<feature type="transmembrane region" description="Helical" evidence="1">
    <location>
        <begin position="37"/>
        <end position="60"/>
    </location>
</feature>
<reference evidence="2 3" key="1">
    <citation type="submission" date="2018-02" db="EMBL/GenBank/DDBJ databases">
        <title>Comparative genomes isolates from brazilian mangrove.</title>
        <authorList>
            <person name="Araujo J.E."/>
            <person name="Taketani R.G."/>
            <person name="Silva M.C.P."/>
            <person name="Loureco M.V."/>
            <person name="Andreote F.D."/>
        </authorList>
    </citation>
    <scope>NUCLEOTIDE SEQUENCE [LARGE SCALE GENOMIC DNA]</scope>
    <source>
        <strain evidence="2 3">HEX-2 MGV</strain>
    </source>
</reference>
<evidence type="ECO:0000313" key="2">
    <source>
        <dbReference type="EMBL" id="PQO33413.1"/>
    </source>
</evidence>
<organism evidence="2 3">
    <name type="scientific">Blastopirellula marina</name>
    <dbReference type="NCBI Taxonomy" id="124"/>
    <lineage>
        <taxon>Bacteria</taxon>
        <taxon>Pseudomonadati</taxon>
        <taxon>Planctomycetota</taxon>
        <taxon>Planctomycetia</taxon>
        <taxon>Pirellulales</taxon>
        <taxon>Pirellulaceae</taxon>
        <taxon>Blastopirellula</taxon>
    </lineage>
</organism>
<comment type="caution">
    <text evidence="2">The sequence shown here is derived from an EMBL/GenBank/DDBJ whole genome shotgun (WGS) entry which is preliminary data.</text>
</comment>
<accession>A0A2S8FMI4</accession>
<protein>
    <submittedName>
        <fullName evidence="2">Uncharacterized protein</fullName>
    </submittedName>
</protein>
<feature type="transmembrane region" description="Helical" evidence="1">
    <location>
        <begin position="67"/>
        <end position="84"/>
    </location>
</feature>
<dbReference type="RefSeq" id="WP_105353147.1">
    <property type="nucleotide sequence ID" value="NZ_PUIA01000035.1"/>
</dbReference>
<proteinExistence type="predicted"/>
<dbReference type="EMBL" id="PUIA01000035">
    <property type="protein sequence ID" value="PQO33413.1"/>
    <property type="molecule type" value="Genomic_DNA"/>
</dbReference>
<dbReference type="AlphaFoldDB" id="A0A2S8FMI4"/>
<evidence type="ECO:0000256" key="1">
    <source>
        <dbReference type="SAM" id="Phobius"/>
    </source>
</evidence>
<feature type="transmembrane region" description="Helical" evidence="1">
    <location>
        <begin position="12"/>
        <end position="31"/>
    </location>
</feature>
<sequence length="300" mass="33143">MPDTSLPPIKAVLNASLAIAGGIACAALAAYQMREGGAALVVGLFGLCVGLTLIVTHYWGLFHRRPTWLLVATIATIPAFVYVGRSLPAVIESLFELPEVVVWYFLPVVSFTAALGLALPCVWETAHWQMVLKKAEDRGHSPSGFQAISLKEMLAAVAIIGLIIAPTSFAIQSDPFLYLEDVPTTAAPVSLPPEGTNMRFHRNAYGVILASFQVKEEDLLKWIEERKQVPGNLGFRPRPMPVGYSVMLPSGYKNGIVQHEFVEFDDAYHIYWDNNGWRHEVSYSPSHQTAIYIEREPFGF</sequence>
<keyword evidence="1" id="KW-0472">Membrane</keyword>
<feature type="transmembrane region" description="Helical" evidence="1">
    <location>
        <begin position="104"/>
        <end position="123"/>
    </location>
</feature>